<protein>
    <submittedName>
        <fullName evidence="2">YdcF family protein</fullName>
    </submittedName>
</protein>
<evidence type="ECO:0000313" key="2">
    <source>
        <dbReference type="EMBL" id="MFC4377822.1"/>
    </source>
</evidence>
<evidence type="ECO:0000313" key="3">
    <source>
        <dbReference type="Proteomes" id="UP001595844"/>
    </source>
</evidence>
<dbReference type="EMBL" id="JBHSDL010000045">
    <property type="protein sequence ID" value="MFC4377822.1"/>
    <property type="molecule type" value="Genomic_DNA"/>
</dbReference>
<proteinExistence type="predicted"/>
<dbReference type="CDD" id="cd06259">
    <property type="entry name" value="YdcF-like"/>
    <property type="match status" value="1"/>
</dbReference>
<sequence>MAIFRRVGWLLVGAVVTVSAAAVAGLPVFVYPQTDPLRPADVIVVLGGTPYERFDLGIELAEQGHAPEVLISTGPDDPLMNKYCGGRFALRVACFVPDPWSTDGEAREIARRAAIYGWQHIIVVTFTPGVSRARYIFGQCFDGEISMVAAPAESGWKFWSSMYVGQSAGYVQAFVNQPCAPAREDALGHGRSVRD</sequence>
<accession>A0ABV8VSC8</accession>
<feature type="domain" description="DUF218" evidence="1">
    <location>
        <begin position="41"/>
        <end position="158"/>
    </location>
</feature>
<dbReference type="Proteomes" id="UP001595844">
    <property type="component" value="Unassembled WGS sequence"/>
</dbReference>
<comment type="caution">
    <text evidence="2">The sequence shown here is derived from an EMBL/GenBank/DDBJ whole genome shotgun (WGS) entry which is preliminary data.</text>
</comment>
<dbReference type="RefSeq" id="WP_378568889.1">
    <property type="nucleotide sequence ID" value="NZ_JBHSDL010000045.1"/>
</dbReference>
<keyword evidence="3" id="KW-1185">Reference proteome</keyword>
<gene>
    <name evidence="2" type="ORF">ACFO5K_27465</name>
</gene>
<dbReference type="InterPro" id="IPR003848">
    <property type="entry name" value="DUF218"/>
</dbReference>
<reference evidence="3" key="1">
    <citation type="journal article" date="2019" name="Int. J. Syst. Evol. Microbiol.">
        <title>The Global Catalogue of Microorganisms (GCM) 10K type strain sequencing project: providing services to taxonomists for standard genome sequencing and annotation.</title>
        <authorList>
            <consortium name="The Broad Institute Genomics Platform"/>
            <consortium name="The Broad Institute Genome Sequencing Center for Infectious Disease"/>
            <person name="Wu L."/>
            <person name="Ma J."/>
        </authorList>
    </citation>
    <scope>NUCLEOTIDE SEQUENCE [LARGE SCALE GENOMIC DNA]</scope>
    <source>
        <strain evidence="3">IBRC-M 10490</strain>
    </source>
</reference>
<name>A0ABV8VSC8_9NOCA</name>
<dbReference type="Pfam" id="PF02698">
    <property type="entry name" value="DUF218"/>
    <property type="match status" value="1"/>
</dbReference>
<organism evidence="2 3">
    <name type="scientific">Nocardia halotolerans</name>
    <dbReference type="NCBI Taxonomy" id="1755878"/>
    <lineage>
        <taxon>Bacteria</taxon>
        <taxon>Bacillati</taxon>
        <taxon>Actinomycetota</taxon>
        <taxon>Actinomycetes</taxon>
        <taxon>Mycobacteriales</taxon>
        <taxon>Nocardiaceae</taxon>
        <taxon>Nocardia</taxon>
    </lineage>
</organism>
<evidence type="ECO:0000259" key="1">
    <source>
        <dbReference type="Pfam" id="PF02698"/>
    </source>
</evidence>